<evidence type="ECO:0000259" key="1">
    <source>
        <dbReference type="Pfam" id="PF03435"/>
    </source>
</evidence>
<name>A0A378YTK3_9NOCA</name>
<keyword evidence="3" id="KW-1185">Reference proteome</keyword>
<dbReference type="InterPro" id="IPR005097">
    <property type="entry name" value="Sacchrp_dh_NADP-bd"/>
</dbReference>
<accession>A0A378YTK3</accession>
<dbReference type="SUPFAM" id="SSF51735">
    <property type="entry name" value="NAD(P)-binding Rossmann-fold domains"/>
    <property type="match status" value="1"/>
</dbReference>
<dbReference type="EC" id="1.3.1.-" evidence="2"/>
<evidence type="ECO:0000313" key="3">
    <source>
        <dbReference type="Proteomes" id="UP000255467"/>
    </source>
</evidence>
<feature type="domain" description="Saccharopine dehydrogenase NADP binding" evidence="1">
    <location>
        <begin position="4"/>
        <end position="121"/>
    </location>
</feature>
<gene>
    <name evidence="2" type="ORF">NCTC1934_04285</name>
</gene>
<dbReference type="Proteomes" id="UP000255467">
    <property type="component" value="Unassembled WGS sequence"/>
</dbReference>
<protein>
    <submittedName>
        <fullName evidence="2">Trans-acting enoyl reductase Rv2449c</fullName>
        <ecNumber evidence="2">1.3.1.-</ecNumber>
    </submittedName>
</protein>
<dbReference type="RefSeq" id="WP_039819130.1">
    <property type="nucleotide sequence ID" value="NZ_UGRY01000002.1"/>
</dbReference>
<dbReference type="OrthoDB" id="9774199at2"/>
<dbReference type="PANTHER" id="PTHR43781:SF1">
    <property type="entry name" value="SACCHAROPINE DEHYDROGENASE"/>
    <property type="match status" value="1"/>
</dbReference>
<dbReference type="Pfam" id="PF03435">
    <property type="entry name" value="Sacchrp_dh_NADP"/>
    <property type="match status" value="1"/>
</dbReference>
<proteinExistence type="predicted"/>
<dbReference type="AlphaFoldDB" id="A0A378YTK3"/>
<dbReference type="Gene3D" id="3.40.50.720">
    <property type="entry name" value="NAD(P)-binding Rossmann-like Domain"/>
    <property type="match status" value="1"/>
</dbReference>
<dbReference type="EMBL" id="UGRY01000002">
    <property type="protein sequence ID" value="SUA80454.1"/>
    <property type="molecule type" value="Genomic_DNA"/>
</dbReference>
<organism evidence="2 3">
    <name type="scientific">Nocardia otitidiscaviarum</name>
    <dbReference type="NCBI Taxonomy" id="1823"/>
    <lineage>
        <taxon>Bacteria</taxon>
        <taxon>Bacillati</taxon>
        <taxon>Actinomycetota</taxon>
        <taxon>Actinomycetes</taxon>
        <taxon>Mycobacteriales</taxon>
        <taxon>Nocardiaceae</taxon>
        <taxon>Nocardia</taxon>
    </lineage>
</organism>
<evidence type="ECO:0000313" key="2">
    <source>
        <dbReference type="EMBL" id="SUA80454.1"/>
    </source>
</evidence>
<dbReference type="InterPro" id="IPR036291">
    <property type="entry name" value="NAD(P)-bd_dom_sf"/>
</dbReference>
<reference evidence="2 3" key="1">
    <citation type="submission" date="2018-06" db="EMBL/GenBank/DDBJ databases">
        <authorList>
            <consortium name="Pathogen Informatics"/>
            <person name="Doyle S."/>
        </authorList>
    </citation>
    <scope>NUCLEOTIDE SEQUENCE [LARGE SCALE GENOMIC DNA]</scope>
    <source>
        <strain evidence="2 3">NCTC1934</strain>
    </source>
</reference>
<keyword evidence="2" id="KW-0560">Oxidoreductase</keyword>
<sequence>MPKIVVFGATGYTGRLTAEALIAHGDSPVLAGRDAAALATLAAELGGAATAVADAADPASVTALLERGDVLVTTVGPFLRHGGPALAAALAAGAHYLDSTGEGPFVRTVFDHDEQARAAGVALLTALGFDYVPGNLAAGLALREAPSAVRVDVGYFMDGPATSGGTRASVAGMLFERGFALRDGKVVTEPAAAHLRDFDVAGKPRTAVSIPGSEHFALPRTHPNLRSIDVFLGLPRVAAHGLRLGSRLAATAAQLPPLKHGLESALARIVKGSTGGPDARTRARIRGWVVAEAYDVSDHLLASVTLTGGDPYEFTAHLLAWAAHTALNDGLLTTGALGPVEAFGLDALHAAVDEAGWTRMG</sequence>
<dbReference type="PANTHER" id="PTHR43781">
    <property type="entry name" value="SACCHAROPINE DEHYDROGENASE"/>
    <property type="match status" value="1"/>
</dbReference>
<dbReference type="GO" id="GO:0016491">
    <property type="term" value="F:oxidoreductase activity"/>
    <property type="evidence" value="ECO:0007669"/>
    <property type="project" value="UniProtKB-KW"/>
</dbReference>